<feature type="region of interest" description="Disordered" evidence="1">
    <location>
        <begin position="1"/>
        <end position="29"/>
    </location>
</feature>
<keyword evidence="3" id="KW-1185">Reference proteome</keyword>
<dbReference type="Proteomes" id="UP000541347">
    <property type="component" value="Unassembled WGS sequence"/>
</dbReference>
<accession>A0ABW9ZDR9</accession>
<comment type="caution">
    <text evidence="2">The sequence shown here is derived from an EMBL/GenBank/DDBJ whole genome shotgun (WGS) entry which is preliminary data.</text>
</comment>
<evidence type="ECO:0000313" key="3">
    <source>
        <dbReference type="Proteomes" id="UP000541347"/>
    </source>
</evidence>
<sequence>MKVAAAPGDGSGRPRMPMRQTDGGSETEMNVSFGTETLQQDKLYKAPVFAVAPMMDWTDQF</sequence>
<proteinExistence type="predicted"/>
<dbReference type="RefSeq" id="WP_161674099.1">
    <property type="nucleotide sequence ID" value="NZ_JAABLP010000001.1"/>
</dbReference>
<organism evidence="2 3">
    <name type="scientific">Pannonibacter tanglangensis</name>
    <dbReference type="NCBI Taxonomy" id="2750084"/>
    <lineage>
        <taxon>Bacteria</taxon>
        <taxon>Pseudomonadati</taxon>
        <taxon>Pseudomonadota</taxon>
        <taxon>Alphaproteobacteria</taxon>
        <taxon>Hyphomicrobiales</taxon>
        <taxon>Stappiaceae</taxon>
        <taxon>Pannonibacter</taxon>
    </lineage>
</organism>
<dbReference type="EMBL" id="JAABLP010000001">
    <property type="protein sequence ID" value="NBN62823.1"/>
    <property type="molecule type" value="Genomic_DNA"/>
</dbReference>
<protein>
    <recommendedName>
        <fullName evidence="4">Dihydrouridine synthase (Dus)</fullName>
    </recommendedName>
</protein>
<evidence type="ECO:0000313" key="2">
    <source>
        <dbReference type="EMBL" id="NBN62823.1"/>
    </source>
</evidence>
<reference evidence="2 3" key="1">
    <citation type="submission" date="2020-01" db="EMBL/GenBank/DDBJ databases">
        <authorList>
            <person name="Peng S.Y."/>
            <person name="Li J."/>
            <person name="Wang M."/>
            <person name="Wang L."/>
            <person name="Wang C.Q."/>
            <person name="Wang J.R."/>
        </authorList>
    </citation>
    <scope>NUCLEOTIDE SEQUENCE [LARGE SCALE GENOMIC DNA]</scope>
    <source>
        <strain evidence="2 3">XCT-34</strain>
    </source>
</reference>
<evidence type="ECO:0000256" key="1">
    <source>
        <dbReference type="SAM" id="MobiDB-lite"/>
    </source>
</evidence>
<evidence type="ECO:0008006" key="4">
    <source>
        <dbReference type="Google" id="ProtNLM"/>
    </source>
</evidence>
<gene>
    <name evidence="2" type="ORF">GWI71_03930</name>
</gene>
<name>A0ABW9ZDR9_9HYPH</name>